<sequence length="64" mass="7308">MITNPPKEIWVRGIPMCGALRIVPLFRQVFFVATGSGIAPFTVRCSSSTRHTRTTYLIFTFLFR</sequence>
<dbReference type="PANTHER" id="PTHR33927">
    <property type="entry name" value="TRANSMEMBRANE PROTEIN"/>
    <property type="match status" value="1"/>
</dbReference>
<accession>A0AA39QM87</accession>
<dbReference type="EMBL" id="JAUEPU010000003">
    <property type="protein sequence ID" value="KAK0504218.1"/>
    <property type="molecule type" value="Genomic_DNA"/>
</dbReference>
<dbReference type="Proteomes" id="UP001175228">
    <property type="component" value="Unassembled WGS sequence"/>
</dbReference>
<keyword evidence="2" id="KW-1185">Reference proteome</keyword>
<proteinExistence type="predicted"/>
<dbReference type="AlphaFoldDB" id="A0AA39QM87"/>
<reference evidence="1" key="1">
    <citation type="submission" date="2023-06" db="EMBL/GenBank/DDBJ databases">
        <authorList>
            <consortium name="Lawrence Berkeley National Laboratory"/>
            <person name="Ahrendt S."/>
            <person name="Sahu N."/>
            <person name="Indic B."/>
            <person name="Wong-Bajracharya J."/>
            <person name="Merenyi Z."/>
            <person name="Ke H.-M."/>
            <person name="Monk M."/>
            <person name="Kocsube S."/>
            <person name="Drula E."/>
            <person name="Lipzen A."/>
            <person name="Balint B."/>
            <person name="Henrissat B."/>
            <person name="Andreopoulos B."/>
            <person name="Martin F.M."/>
            <person name="Harder C.B."/>
            <person name="Rigling D."/>
            <person name="Ford K.L."/>
            <person name="Foster G.D."/>
            <person name="Pangilinan J."/>
            <person name="Papanicolaou A."/>
            <person name="Barry K."/>
            <person name="LaButti K."/>
            <person name="Viragh M."/>
            <person name="Koriabine M."/>
            <person name="Yan M."/>
            <person name="Riley R."/>
            <person name="Champramary S."/>
            <person name="Plett K.L."/>
            <person name="Tsai I.J."/>
            <person name="Slot J."/>
            <person name="Sipos G."/>
            <person name="Plett J."/>
            <person name="Nagy L.G."/>
            <person name="Grigoriev I.V."/>
        </authorList>
    </citation>
    <scope>NUCLEOTIDE SEQUENCE</scope>
    <source>
        <strain evidence="1">HWK02</strain>
    </source>
</reference>
<evidence type="ECO:0000313" key="2">
    <source>
        <dbReference type="Proteomes" id="UP001175228"/>
    </source>
</evidence>
<protein>
    <submittedName>
        <fullName evidence="1">Uncharacterized protein</fullName>
    </submittedName>
</protein>
<dbReference type="PANTHER" id="PTHR33927:SF5">
    <property type="entry name" value="ENZYME, PUTATIVE (AFU_ORTHOLOGUE AFUA_8G01222)-RELATED"/>
    <property type="match status" value="1"/>
</dbReference>
<organism evidence="1 2">
    <name type="scientific">Armillaria luteobubalina</name>
    <dbReference type="NCBI Taxonomy" id="153913"/>
    <lineage>
        <taxon>Eukaryota</taxon>
        <taxon>Fungi</taxon>
        <taxon>Dikarya</taxon>
        <taxon>Basidiomycota</taxon>
        <taxon>Agaricomycotina</taxon>
        <taxon>Agaricomycetes</taxon>
        <taxon>Agaricomycetidae</taxon>
        <taxon>Agaricales</taxon>
        <taxon>Marasmiineae</taxon>
        <taxon>Physalacriaceae</taxon>
        <taxon>Armillaria</taxon>
    </lineage>
</organism>
<comment type="caution">
    <text evidence="1">The sequence shown here is derived from an EMBL/GenBank/DDBJ whole genome shotgun (WGS) entry which is preliminary data.</text>
</comment>
<dbReference type="InterPro" id="IPR052979">
    <property type="entry name" value="Adenylate-forming_domain"/>
</dbReference>
<gene>
    <name evidence="1" type="ORF">EDD18DRAFT_1132473</name>
</gene>
<evidence type="ECO:0000313" key="1">
    <source>
        <dbReference type="EMBL" id="KAK0504218.1"/>
    </source>
</evidence>
<name>A0AA39QM87_9AGAR</name>